<sequence>MIGSPGALLDPWHEVVPFHGRTAELAALARWRDAPVPRSVLLLHGRSGVGKTRLARRFAGAGVVVLDDADLRTWHDVHAVLREGPARVLLIARTAGWWWSATRQRAADVHYATQDLELRPCPEEHGTSFVLACQRFADALALPRPHVQAPLCETYFDLHLAALAAVHGDRADHPVDRVRRLISVDPDPPTTGRLAEDVLAVTLLDDRIAPAPDALDTLLRAAERWPHVRDRAVELFAADPGLVAKAGTGPLRVLEDDPEVVARQVFDDPRCHGDVLPALLTRALLRQAEDVEERAELNGLLSARAALAGLREEAVQASRAQVLLYRQLVDRDPVAHRPALADALGDLSLRLVACEDDGEALAAAQEAVAWCRLVRVDDPDGVGRLAAALDRLGLRYAALGRGDEAAAAVTESVALFDDLARRDPARFRPAAAKAAHHLAARLFDVGRRAEAGHATRRAVLQWRAVAGDDPRYEAEFARTLRSVAALLARHGRPTEAAAVVRESIGVLRRLAEVNPRDFEPALADALGDLGVLFRRLDRRSEAAQAFGDAVAAWRRVPGAAVRLADAWHRLADSAVTNDDARVGARMAVLLWHLTGHRDEVRHAEALSLYARRCAEVGADLDRALAAAHRAVELLRAARAEPERLARAEHAVELVVRAHPATRTRDLPSSS</sequence>
<dbReference type="EMBL" id="RBXR01000001">
    <property type="protein sequence ID" value="RKT70271.1"/>
    <property type="molecule type" value="Genomic_DNA"/>
</dbReference>
<comment type="caution">
    <text evidence="1">The sequence shown here is derived from an EMBL/GenBank/DDBJ whole genome shotgun (WGS) entry which is preliminary data.</text>
</comment>
<dbReference type="SUPFAM" id="SSF53795">
    <property type="entry name" value="PEP carboxykinase-like"/>
    <property type="match status" value="1"/>
</dbReference>
<dbReference type="SUPFAM" id="SSF52540">
    <property type="entry name" value="P-loop containing nucleoside triphosphate hydrolases"/>
    <property type="match status" value="1"/>
</dbReference>
<dbReference type="AlphaFoldDB" id="A0A495X753"/>
<dbReference type="InterPro" id="IPR011990">
    <property type="entry name" value="TPR-like_helical_dom_sf"/>
</dbReference>
<dbReference type="OrthoDB" id="3218567at2"/>
<dbReference type="InterPro" id="IPR027417">
    <property type="entry name" value="P-loop_NTPase"/>
</dbReference>
<protein>
    <submittedName>
        <fullName evidence="1">Tetratricopeptide repeat protein</fullName>
    </submittedName>
</protein>
<organism evidence="1 2">
    <name type="scientific">Saccharothrix variisporea</name>
    <dbReference type="NCBI Taxonomy" id="543527"/>
    <lineage>
        <taxon>Bacteria</taxon>
        <taxon>Bacillati</taxon>
        <taxon>Actinomycetota</taxon>
        <taxon>Actinomycetes</taxon>
        <taxon>Pseudonocardiales</taxon>
        <taxon>Pseudonocardiaceae</taxon>
        <taxon>Saccharothrix</taxon>
    </lineage>
</organism>
<evidence type="ECO:0000313" key="2">
    <source>
        <dbReference type="Proteomes" id="UP000272729"/>
    </source>
</evidence>
<name>A0A495X753_9PSEU</name>
<reference evidence="1 2" key="1">
    <citation type="submission" date="2018-10" db="EMBL/GenBank/DDBJ databases">
        <title>Sequencing the genomes of 1000 actinobacteria strains.</title>
        <authorList>
            <person name="Klenk H.-P."/>
        </authorList>
    </citation>
    <scope>NUCLEOTIDE SEQUENCE [LARGE SCALE GENOMIC DNA]</scope>
    <source>
        <strain evidence="1 2">DSM 43911</strain>
    </source>
</reference>
<dbReference type="Proteomes" id="UP000272729">
    <property type="component" value="Unassembled WGS sequence"/>
</dbReference>
<dbReference type="Pfam" id="PF13374">
    <property type="entry name" value="TPR_10"/>
    <property type="match status" value="1"/>
</dbReference>
<gene>
    <name evidence="1" type="ORF">DFJ66_3528</name>
</gene>
<proteinExistence type="predicted"/>
<dbReference type="RefSeq" id="WP_121222445.1">
    <property type="nucleotide sequence ID" value="NZ_JBIUBA010000005.1"/>
</dbReference>
<keyword evidence="2" id="KW-1185">Reference proteome</keyword>
<evidence type="ECO:0000313" key="1">
    <source>
        <dbReference type="EMBL" id="RKT70271.1"/>
    </source>
</evidence>
<dbReference type="Gene3D" id="1.25.40.10">
    <property type="entry name" value="Tetratricopeptide repeat domain"/>
    <property type="match status" value="2"/>
</dbReference>
<accession>A0A495X753</accession>
<dbReference type="SUPFAM" id="SSF48452">
    <property type="entry name" value="TPR-like"/>
    <property type="match status" value="1"/>
</dbReference>